<sequence length="154" mass="17501">MNEEDLDTGMFDMTDDDLRSIAETGWVVYDEEQSGKAHGNPQLDAANDYYDGQCGPTRSAVANADYPLGMFFYVLLKEVWIRTTEETDRYRRQNISAMASSRREKLLARQAKDPRMSVPNLKDIEADLNKFKPIQAHDIVHIVALLFARAMAPV</sequence>
<protein>
    <submittedName>
        <fullName evidence="1">Unnamed protein product</fullName>
    </submittedName>
</protein>
<dbReference type="Proteomes" id="UP001165121">
    <property type="component" value="Unassembled WGS sequence"/>
</dbReference>
<evidence type="ECO:0000313" key="1">
    <source>
        <dbReference type="EMBL" id="GMF36099.1"/>
    </source>
</evidence>
<evidence type="ECO:0000313" key="2">
    <source>
        <dbReference type="Proteomes" id="UP001165121"/>
    </source>
</evidence>
<proteinExistence type="predicted"/>
<organism evidence="1 2">
    <name type="scientific">Phytophthora fragariaefolia</name>
    <dbReference type="NCBI Taxonomy" id="1490495"/>
    <lineage>
        <taxon>Eukaryota</taxon>
        <taxon>Sar</taxon>
        <taxon>Stramenopiles</taxon>
        <taxon>Oomycota</taxon>
        <taxon>Peronosporomycetes</taxon>
        <taxon>Peronosporales</taxon>
        <taxon>Peronosporaceae</taxon>
        <taxon>Phytophthora</taxon>
    </lineage>
</organism>
<name>A0A9W7CMJ0_9STRA</name>
<accession>A0A9W7CMJ0</accession>
<dbReference type="AlphaFoldDB" id="A0A9W7CMJ0"/>
<reference evidence="1" key="1">
    <citation type="submission" date="2023-04" db="EMBL/GenBank/DDBJ databases">
        <title>Phytophthora fragariaefolia NBRC 109709.</title>
        <authorList>
            <person name="Ichikawa N."/>
            <person name="Sato H."/>
            <person name="Tonouchi N."/>
        </authorList>
    </citation>
    <scope>NUCLEOTIDE SEQUENCE</scope>
    <source>
        <strain evidence="1">NBRC 109709</strain>
    </source>
</reference>
<gene>
    <name evidence="1" type="ORF">Pfra01_000975500</name>
</gene>
<comment type="caution">
    <text evidence="1">The sequence shown here is derived from an EMBL/GenBank/DDBJ whole genome shotgun (WGS) entry which is preliminary data.</text>
</comment>
<dbReference type="EMBL" id="BSXT01000910">
    <property type="protein sequence ID" value="GMF36099.1"/>
    <property type="molecule type" value="Genomic_DNA"/>
</dbReference>
<keyword evidence="2" id="KW-1185">Reference proteome</keyword>
<dbReference type="OrthoDB" id="106542at2759"/>